<evidence type="ECO:0000259" key="1">
    <source>
        <dbReference type="PROSITE" id="PS51462"/>
    </source>
</evidence>
<accession>A0ABT9FC09</accession>
<gene>
    <name evidence="2" type="ORF">Q8W34_06525</name>
</gene>
<proteinExistence type="predicted"/>
<feature type="domain" description="Nudix hydrolase" evidence="1">
    <location>
        <begin position="48"/>
        <end position="196"/>
    </location>
</feature>
<evidence type="ECO:0000313" key="2">
    <source>
        <dbReference type="EMBL" id="MDP2564281.1"/>
    </source>
</evidence>
<reference evidence="2" key="1">
    <citation type="submission" date="2023-07" db="EMBL/GenBank/DDBJ databases">
        <title>Genome content predicts the carbon catabolic preferences of heterotrophic bacteria.</title>
        <authorList>
            <person name="Gralka M."/>
        </authorList>
    </citation>
    <scope>NUCLEOTIDE SEQUENCE</scope>
    <source>
        <strain evidence="2">4G09</strain>
    </source>
</reference>
<dbReference type="Proteomes" id="UP001177212">
    <property type="component" value="Unassembled WGS sequence"/>
</dbReference>
<keyword evidence="3" id="KW-1185">Reference proteome</keyword>
<dbReference type="EMBL" id="JAUYVT010000004">
    <property type="protein sequence ID" value="MDP2564281.1"/>
    <property type="molecule type" value="Genomic_DNA"/>
</dbReference>
<organism evidence="2 3">
    <name type="scientific">Pseudoalteromonas marina</name>
    <dbReference type="NCBI Taxonomy" id="267375"/>
    <lineage>
        <taxon>Bacteria</taxon>
        <taxon>Pseudomonadati</taxon>
        <taxon>Pseudomonadota</taxon>
        <taxon>Gammaproteobacteria</taxon>
        <taxon>Alteromonadales</taxon>
        <taxon>Pseudoalteromonadaceae</taxon>
        <taxon>Pseudoalteromonas</taxon>
    </lineage>
</organism>
<sequence>MQKKKHSEHIACVPSHLFRKRENGVQDFELRGEDVVFAQRATLEGNPEYRQILPVVVFVYDGLVWAYRREKTSGESRLVGKVSVSAGGHIDLEDAVFEQSVLNVDLTLKQALERELSEEILLTSKVKKVEVFDKVIAADITPVDRDHFAIVNIYHLDGDGVASNEEQLKGLGFIDPKVLLDPDSGYSVEVWSQMICRFLLDK</sequence>
<evidence type="ECO:0000313" key="3">
    <source>
        <dbReference type="Proteomes" id="UP001177212"/>
    </source>
</evidence>
<protein>
    <recommendedName>
        <fullName evidence="1">Nudix hydrolase domain-containing protein</fullName>
    </recommendedName>
</protein>
<comment type="caution">
    <text evidence="2">The sequence shown here is derived from an EMBL/GenBank/DDBJ whole genome shotgun (WGS) entry which is preliminary data.</text>
</comment>
<dbReference type="Gene3D" id="3.90.79.10">
    <property type="entry name" value="Nucleoside Triphosphate Pyrophosphohydrolase"/>
    <property type="match status" value="1"/>
</dbReference>
<dbReference type="InterPro" id="IPR000086">
    <property type="entry name" value="NUDIX_hydrolase_dom"/>
</dbReference>
<dbReference type="RefSeq" id="WP_305471562.1">
    <property type="nucleotide sequence ID" value="NZ_JAUYVT010000004.1"/>
</dbReference>
<dbReference type="PROSITE" id="PS51462">
    <property type="entry name" value="NUDIX"/>
    <property type="match status" value="1"/>
</dbReference>
<name>A0ABT9FC09_9GAMM</name>